<dbReference type="InterPro" id="IPR001789">
    <property type="entry name" value="Sig_transdc_resp-reg_receiver"/>
</dbReference>
<evidence type="ECO:0000256" key="2">
    <source>
        <dbReference type="ARBA" id="ARBA00012438"/>
    </source>
</evidence>
<dbReference type="InterPro" id="IPR011006">
    <property type="entry name" value="CheY-like_superfamily"/>
</dbReference>
<dbReference type="PROSITE" id="PS50109">
    <property type="entry name" value="HIS_KIN"/>
    <property type="match status" value="1"/>
</dbReference>
<dbReference type="AlphaFoldDB" id="A0A7C5ELR6"/>
<dbReference type="EMBL" id="DTKJ01000036">
    <property type="protein sequence ID" value="HGZ11517.1"/>
    <property type="molecule type" value="Genomic_DNA"/>
</dbReference>
<feature type="domain" description="Response regulatory" evidence="6">
    <location>
        <begin position="403"/>
        <end position="519"/>
    </location>
</feature>
<dbReference type="InterPro" id="IPR005467">
    <property type="entry name" value="His_kinase_dom"/>
</dbReference>
<dbReference type="Gene3D" id="3.30.565.10">
    <property type="entry name" value="Histidine kinase-like ATPase, C-terminal domain"/>
    <property type="match status" value="1"/>
</dbReference>
<feature type="modified residue" description="4-aspartylphosphate" evidence="4">
    <location>
        <position position="454"/>
    </location>
</feature>
<evidence type="ECO:0000313" key="7">
    <source>
        <dbReference type="EMBL" id="HGZ11517.1"/>
    </source>
</evidence>
<name>A0A7C5ELR6_9BACT</name>
<dbReference type="Pfam" id="PF00072">
    <property type="entry name" value="Response_reg"/>
    <property type="match status" value="2"/>
</dbReference>
<keyword evidence="7" id="KW-0418">Kinase</keyword>
<dbReference type="InterPro" id="IPR036890">
    <property type="entry name" value="HATPase_C_sf"/>
</dbReference>
<dbReference type="SUPFAM" id="SSF55874">
    <property type="entry name" value="ATPase domain of HSP90 chaperone/DNA topoisomerase II/histidine kinase"/>
    <property type="match status" value="1"/>
</dbReference>
<evidence type="ECO:0000256" key="1">
    <source>
        <dbReference type="ARBA" id="ARBA00000085"/>
    </source>
</evidence>
<reference evidence="7" key="1">
    <citation type="journal article" date="2020" name="mSystems">
        <title>Genome- and Community-Level Interaction Insights into Carbon Utilization and Element Cycling Functions of Hydrothermarchaeota in Hydrothermal Sediment.</title>
        <authorList>
            <person name="Zhou Z."/>
            <person name="Liu Y."/>
            <person name="Xu W."/>
            <person name="Pan J."/>
            <person name="Luo Z.H."/>
            <person name="Li M."/>
        </authorList>
    </citation>
    <scope>NUCLEOTIDE SEQUENCE [LARGE SCALE GENOMIC DNA]</scope>
    <source>
        <strain evidence="7">SpSt-853</strain>
    </source>
</reference>
<dbReference type="InterPro" id="IPR036097">
    <property type="entry name" value="HisK_dim/P_sf"/>
</dbReference>
<accession>A0A7C5ELR6</accession>
<keyword evidence="7" id="KW-0808">Transferase</keyword>
<dbReference type="SUPFAM" id="SSF47384">
    <property type="entry name" value="Homodimeric domain of signal transducing histidine kinase"/>
    <property type="match status" value="1"/>
</dbReference>
<protein>
    <recommendedName>
        <fullName evidence="2">histidine kinase</fullName>
        <ecNumber evidence="2">2.7.13.3</ecNumber>
    </recommendedName>
</protein>
<feature type="domain" description="Response regulatory" evidence="6">
    <location>
        <begin position="12"/>
        <end position="128"/>
    </location>
</feature>
<dbReference type="Pfam" id="PF02518">
    <property type="entry name" value="HATPase_c"/>
    <property type="match status" value="1"/>
</dbReference>
<gene>
    <name evidence="7" type="ORF">ENW48_04815</name>
</gene>
<dbReference type="CDD" id="cd00082">
    <property type="entry name" value="HisKA"/>
    <property type="match status" value="1"/>
</dbReference>
<dbReference type="PROSITE" id="PS50110">
    <property type="entry name" value="RESPONSE_REGULATORY"/>
    <property type="match status" value="2"/>
</dbReference>
<sequence length="525" mass="58056">MSKGETSQDWPLLLVVDDDANTRLLTRTALEPHGFRVAEAPDGATALALCQKVLPDLVLLDVMMPGMDGYQTCAALRRLPGAEDLAIVMMTGLEDLESISRAFQAGVTDFVTKPLNWILLRYRVQYILMASRALRQQRFLTEQLHHSQKMEALGRLAGGVAHDFNNLLTVITGCTDLLLSRLPKDDACRGDLEEIREAAEQAMSLTQQLLAFSRRQVLRPQVVDLKLLVAQMERLLRRIIGEDIEVMTVYPEEDTAALADRGQLEQVIMNLAVNARDAMPQGGRLTLEINRVTLDEEFCRWQPEAHPGAFVKLTVKDTGVGMDEAVTARVFEPFFTTKGPGLGTGLGLSMVHGIVKQSGGFIQVKSQPGKGTTFDIYLPLTSKEPQPVALPPPPVQPLQGEETILLVEDDILVRRVAGKILRTQGYRVLEAGSGFEALEVGRQHSHPIDLIFTDLVMPDMNGLELTDRWQHLHPESRVLFTSGYGENSLLPTGSSASQVPFIAKPYRLQTLAQKVREILTAKSDQ</sequence>
<dbReference type="SMART" id="SM00387">
    <property type="entry name" value="HATPase_c"/>
    <property type="match status" value="1"/>
</dbReference>
<dbReference type="PANTHER" id="PTHR43547:SF2">
    <property type="entry name" value="HYBRID SIGNAL TRANSDUCTION HISTIDINE KINASE C"/>
    <property type="match status" value="1"/>
</dbReference>
<dbReference type="SUPFAM" id="SSF52172">
    <property type="entry name" value="CheY-like"/>
    <property type="match status" value="2"/>
</dbReference>
<dbReference type="GO" id="GO:0000155">
    <property type="term" value="F:phosphorelay sensor kinase activity"/>
    <property type="evidence" value="ECO:0007669"/>
    <property type="project" value="InterPro"/>
</dbReference>
<feature type="domain" description="Histidine kinase" evidence="5">
    <location>
        <begin position="159"/>
        <end position="382"/>
    </location>
</feature>
<comment type="caution">
    <text evidence="7">The sequence shown here is derived from an EMBL/GenBank/DDBJ whole genome shotgun (WGS) entry which is preliminary data.</text>
</comment>
<dbReference type="SMART" id="SM00388">
    <property type="entry name" value="HisKA"/>
    <property type="match status" value="1"/>
</dbReference>
<dbReference type="InterPro" id="IPR003594">
    <property type="entry name" value="HATPase_dom"/>
</dbReference>
<dbReference type="Pfam" id="PF00512">
    <property type="entry name" value="HisKA"/>
    <property type="match status" value="1"/>
</dbReference>
<dbReference type="InterPro" id="IPR003661">
    <property type="entry name" value="HisK_dim/P_dom"/>
</dbReference>
<dbReference type="PANTHER" id="PTHR43547">
    <property type="entry name" value="TWO-COMPONENT HISTIDINE KINASE"/>
    <property type="match status" value="1"/>
</dbReference>
<dbReference type="SMART" id="SM00448">
    <property type="entry name" value="REC"/>
    <property type="match status" value="2"/>
</dbReference>
<evidence type="ECO:0000256" key="4">
    <source>
        <dbReference type="PROSITE-ProRule" id="PRU00169"/>
    </source>
</evidence>
<keyword evidence="3 4" id="KW-0597">Phosphoprotein</keyword>
<organism evidence="7">
    <name type="scientific">Desulfobacca acetoxidans</name>
    <dbReference type="NCBI Taxonomy" id="60893"/>
    <lineage>
        <taxon>Bacteria</taxon>
        <taxon>Pseudomonadati</taxon>
        <taxon>Thermodesulfobacteriota</taxon>
        <taxon>Desulfobaccia</taxon>
        <taxon>Desulfobaccales</taxon>
        <taxon>Desulfobaccaceae</taxon>
        <taxon>Desulfobacca</taxon>
    </lineage>
</organism>
<dbReference type="Gene3D" id="3.40.50.2300">
    <property type="match status" value="2"/>
</dbReference>
<evidence type="ECO:0000256" key="3">
    <source>
        <dbReference type="ARBA" id="ARBA00022553"/>
    </source>
</evidence>
<proteinExistence type="predicted"/>
<evidence type="ECO:0000259" key="6">
    <source>
        <dbReference type="PROSITE" id="PS50110"/>
    </source>
</evidence>
<evidence type="ECO:0000259" key="5">
    <source>
        <dbReference type="PROSITE" id="PS50109"/>
    </source>
</evidence>
<dbReference type="InterPro" id="IPR004358">
    <property type="entry name" value="Sig_transdc_His_kin-like_C"/>
</dbReference>
<dbReference type="Gene3D" id="1.10.287.130">
    <property type="match status" value="1"/>
</dbReference>
<comment type="catalytic activity">
    <reaction evidence="1">
        <text>ATP + protein L-histidine = ADP + protein N-phospho-L-histidine.</text>
        <dbReference type="EC" id="2.7.13.3"/>
    </reaction>
</comment>
<dbReference type="PRINTS" id="PR00344">
    <property type="entry name" value="BCTRLSENSOR"/>
</dbReference>
<dbReference type="EC" id="2.7.13.3" evidence="2"/>
<feature type="modified residue" description="4-aspartylphosphate" evidence="4">
    <location>
        <position position="61"/>
    </location>
</feature>